<comment type="caution">
    <text evidence="3">The sequence shown here is derived from an EMBL/GenBank/DDBJ whole genome shotgun (WGS) entry which is preliminary data.</text>
</comment>
<keyword evidence="4" id="KW-1185">Reference proteome</keyword>
<name>A0A8J5L3A3_ZINOF</name>
<dbReference type="Proteomes" id="UP000734854">
    <property type="component" value="Unassembled WGS sequence"/>
</dbReference>
<feature type="region of interest" description="Disordered" evidence="1">
    <location>
        <begin position="1"/>
        <end position="196"/>
    </location>
</feature>
<evidence type="ECO:0000313" key="3">
    <source>
        <dbReference type="EMBL" id="KAG6499826.1"/>
    </source>
</evidence>
<gene>
    <name evidence="3" type="ORF">ZIOFF_039619</name>
</gene>
<feature type="region of interest" description="Disordered" evidence="1">
    <location>
        <begin position="233"/>
        <end position="354"/>
    </location>
</feature>
<feature type="compositionally biased region" description="Polar residues" evidence="1">
    <location>
        <begin position="91"/>
        <end position="100"/>
    </location>
</feature>
<dbReference type="AlphaFoldDB" id="A0A8J5L3A3"/>
<feature type="compositionally biased region" description="Low complexity" evidence="1">
    <location>
        <begin position="175"/>
        <end position="189"/>
    </location>
</feature>
<protein>
    <recommendedName>
        <fullName evidence="2">Calmodulin-binding domain-containing protein</fullName>
    </recommendedName>
</protein>
<dbReference type="OrthoDB" id="1939646at2759"/>
<feature type="compositionally biased region" description="Basic and acidic residues" evidence="1">
    <location>
        <begin position="233"/>
        <end position="254"/>
    </location>
</feature>
<feature type="domain" description="Calmodulin-binding" evidence="2">
    <location>
        <begin position="341"/>
        <end position="384"/>
    </location>
</feature>
<accession>A0A8J5L3A3</accession>
<sequence length="399" mass="43155">MASSRASTHMKEKTTPTHIGPEDPRRQRTTKTSVPSSPERDTAPQQSRPLNRSSSDGAKSTPPQQTSSASAKSRLTASARKPGEKPPSPSRQPLKSSPATSGAVREKTAKPSASAASRPATKPGISSDKATKTLKTGVKGRSSPSRGAVASRRPKESSLSADDAARITTKSVEPVVTENTVVTENNNQTEEQDSVSIASMDIDFLDEHHYDDICDENPMEVEEAIKEIDDDHIEEKDQVSECEEHHESPIHDPDGICYPHGSRVSESDNEELSDEPPAEAEESHKSPMAEPSKEFNIHEKIEDVADETSLNNSPAAEPSTEKIEVETKKFTAPAAPFSKPAPVQEKKKEAPVSNEVIEETRSKLLEKKKSKVSALVGAFETVISLQDDEGQPGQSQKSI</sequence>
<evidence type="ECO:0000256" key="1">
    <source>
        <dbReference type="SAM" id="MobiDB-lite"/>
    </source>
</evidence>
<dbReference type="PANTHER" id="PTHR33349">
    <property type="entry name" value="EMB|CAB62594.1"/>
    <property type="match status" value="1"/>
</dbReference>
<evidence type="ECO:0000259" key="2">
    <source>
        <dbReference type="Pfam" id="PF07839"/>
    </source>
</evidence>
<organism evidence="3 4">
    <name type="scientific">Zingiber officinale</name>
    <name type="common">Ginger</name>
    <name type="synonym">Amomum zingiber</name>
    <dbReference type="NCBI Taxonomy" id="94328"/>
    <lineage>
        <taxon>Eukaryota</taxon>
        <taxon>Viridiplantae</taxon>
        <taxon>Streptophyta</taxon>
        <taxon>Embryophyta</taxon>
        <taxon>Tracheophyta</taxon>
        <taxon>Spermatophyta</taxon>
        <taxon>Magnoliopsida</taxon>
        <taxon>Liliopsida</taxon>
        <taxon>Zingiberales</taxon>
        <taxon>Zingiberaceae</taxon>
        <taxon>Zingiber</taxon>
    </lineage>
</organism>
<feature type="compositionally biased region" description="Low complexity" evidence="1">
    <location>
        <begin position="110"/>
        <end position="123"/>
    </location>
</feature>
<feature type="compositionally biased region" description="Polar residues" evidence="1">
    <location>
        <begin position="43"/>
        <end position="76"/>
    </location>
</feature>
<reference evidence="3 4" key="1">
    <citation type="submission" date="2020-08" db="EMBL/GenBank/DDBJ databases">
        <title>Plant Genome Project.</title>
        <authorList>
            <person name="Zhang R.-G."/>
        </authorList>
    </citation>
    <scope>NUCLEOTIDE SEQUENCE [LARGE SCALE GENOMIC DNA]</scope>
    <source>
        <tissue evidence="3">Rhizome</tissue>
    </source>
</reference>
<feature type="compositionally biased region" description="Basic and acidic residues" evidence="1">
    <location>
        <begin position="9"/>
        <end position="26"/>
    </location>
</feature>
<dbReference type="Pfam" id="PF07839">
    <property type="entry name" value="CaM_binding"/>
    <property type="match status" value="1"/>
</dbReference>
<dbReference type="PANTHER" id="PTHR33349:SF41">
    <property type="entry name" value="EMB|CAB62594.1"/>
    <property type="match status" value="1"/>
</dbReference>
<dbReference type="InterPro" id="IPR012417">
    <property type="entry name" value="CaM-bd_dom_pln"/>
</dbReference>
<proteinExistence type="predicted"/>
<feature type="compositionally biased region" description="Basic and acidic residues" evidence="1">
    <location>
        <begin position="319"/>
        <end position="329"/>
    </location>
</feature>
<dbReference type="GO" id="GO:0005516">
    <property type="term" value="F:calmodulin binding"/>
    <property type="evidence" value="ECO:0007669"/>
    <property type="project" value="InterPro"/>
</dbReference>
<feature type="compositionally biased region" description="Basic and acidic residues" evidence="1">
    <location>
        <begin position="281"/>
        <end position="303"/>
    </location>
</feature>
<dbReference type="EMBL" id="JACMSC010000011">
    <property type="protein sequence ID" value="KAG6499826.1"/>
    <property type="molecule type" value="Genomic_DNA"/>
</dbReference>
<feature type="compositionally biased region" description="Acidic residues" evidence="1">
    <location>
        <begin position="267"/>
        <end position="280"/>
    </location>
</feature>
<evidence type="ECO:0000313" key="4">
    <source>
        <dbReference type="Proteomes" id="UP000734854"/>
    </source>
</evidence>